<reference evidence="3 4" key="1">
    <citation type="submission" date="2023-07" db="EMBL/GenBank/DDBJ databases">
        <title>Genomic Encyclopedia of Type Strains, Phase IV (KMG-IV): sequencing the most valuable type-strain genomes for metagenomic binning, comparative biology and taxonomic classification.</title>
        <authorList>
            <person name="Goeker M."/>
        </authorList>
    </citation>
    <scope>NUCLEOTIDE SEQUENCE [LARGE SCALE GENOMIC DNA]</scope>
    <source>
        <strain evidence="3 4">DSM 16784</strain>
    </source>
</reference>
<accession>A0ABU0E0L6</accession>
<proteinExistence type="predicted"/>
<dbReference type="Pfam" id="PF03610">
    <property type="entry name" value="EIIA-man"/>
    <property type="match status" value="1"/>
</dbReference>
<dbReference type="SUPFAM" id="SSF53062">
    <property type="entry name" value="PTS system fructose IIA component-like"/>
    <property type="match status" value="1"/>
</dbReference>
<dbReference type="InterPro" id="IPR004701">
    <property type="entry name" value="PTS_EIIA_man-typ"/>
</dbReference>
<evidence type="ECO:0000313" key="4">
    <source>
        <dbReference type="Proteomes" id="UP001230220"/>
    </source>
</evidence>
<comment type="caution">
    <text evidence="3">The sequence shown here is derived from an EMBL/GenBank/DDBJ whole genome shotgun (WGS) entry which is preliminary data.</text>
</comment>
<dbReference type="Proteomes" id="UP001230220">
    <property type="component" value="Unassembled WGS sequence"/>
</dbReference>
<feature type="domain" description="PTS EIIA type-4" evidence="2">
    <location>
        <begin position="1"/>
        <end position="123"/>
    </location>
</feature>
<gene>
    <name evidence="3" type="ORF">J2S15_001168</name>
</gene>
<evidence type="ECO:0000313" key="3">
    <source>
        <dbReference type="EMBL" id="MDQ0360437.1"/>
    </source>
</evidence>
<keyword evidence="4" id="KW-1185">Reference proteome</keyword>
<keyword evidence="1" id="KW-0808">Transferase</keyword>
<protein>
    <submittedName>
        <fullName evidence="3">Mannose/fructose-specific phosphotransferase system component IIA</fullName>
    </submittedName>
</protein>
<sequence length="138" mass="15727">MKLIIATHGKMAEGLKDTLELIGGPKDNIYAMCFYVEGKSYSDEEIDQIFEDVSEDEHLIICTDIQYGSVNQIFMKRILKYSDKNITLLSGINLPLLLELISCQKEITQDVINEIVESASNQLTQVNCCLEKEEHDFF</sequence>
<dbReference type="InterPro" id="IPR036662">
    <property type="entry name" value="PTS_EIIA_man-typ_sf"/>
</dbReference>
<dbReference type="InterPro" id="IPR051471">
    <property type="entry name" value="Bacterial_PTS_sugar_comp"/>
</dbReference>
<dbReference type="EMBL" id="JAUSUR010000001">
    <property type="protein sequence ID" value="MDQ0360437.1"/>
    <property type="molecule type" value="Genomic_DNA"/>
</dbReference>
<dbReference type="RefSeq" id="WP_307406329.1">
    <property type="nucleotide sequence ID" value="NZ_JAUSUR010000001.1"/>
</dbReference>
<dbReference type="Gene3D" id="3.40.50.510">
    <property type="entry name" value="Phosphotransferase system, mannose-type IIA component"/>
    <property type="match status" value="1"/>
</dbReference>
<name>A0ABU0E0L6_9FIRM</name>
<organism evidence="3 4">
    <name type="scientific">Breznakia pachnodae</name>
    <dbReference type="NCBI Taxonomy" id="265178"/>
    <lineage>
        <taxon>Bacteria</taxon>
        <taxon>Bacillati</taxon>
        <taxon>Bacillota</taxon>
        <taxon>Erysipelotrichia</taxon>
        <taxon>Erysipelotrichales</taxon>
        <taxon>Erysipelotrichaceae</taxon>
        <taxon>Breznakia</taxon>
    </lineage>
</organism>
<evidence type="ECO:0000256" key="1">
    <source>
        <dbReference type="ARBA" id="ARBA00022679"/>
    </source>
</evidence>
<dbReference type="PROSITE" id="PS51096">
    <property type="entry name" value="PTS_EIIA_TYPE_4"/>
    <property type="match status" value="1"/>
</dbReference>
<evidence type="ECO:0000259" key="2">
    <source>
        <dbReference type="PROSITE" id="PS51096"/>
    </source>
</evidence>
<dbReference type="PANTHER" id="PTHR33799">
    <property type="entry name" value="PTS PERMEASE-RELATED-RELATED"/>
    <property type="match status" value="1"/>
</dbReference>
<dbReference type="PANTHER" id="PTHR33799:SF1">
    <property type="entry name" value="PTS SYSTEM MANNOSE-SPECIFIC EIIAB COMPONENT-RELATED"/>
    <property type="match status" value="1"/>
</dbReference>